<dbReference type="PROSITE" id="PS50835">
    <property type="entry name" value="IG_LIKE"/>
    <property type="match status" value="1"/>
</dbReference>
<dbReference type="InterPro" id="IPR036179">
    <property type="entry name" value="Ig-like_dom_sf"/>
</dbReference>
<dbReference type="Pfam" id="PF07686">
    <property type="entry name" value="V-set"/>
    <property type="match status" value="1"/>
</dbReference>
<keyword evidence="6" id="KW-0325">Glycoprotein</keyword>
<keyword evidence="8" id="KW-1064">Adaptive immunity</keyword>
<feature type="domain" description="Ig-like" evidence="10">
    <location>
        <begin position="22"/>
        <end position="114"/>
    </location>
</feature>
<accession>A0A974I162</accession>
<feature type="chain" id="PRO_5037938144" description="Ig-like domain-containing protein" evidence="9">
    <location>
        <begin position="21"/>
        <end position="114"/>
    </location>
</feature>
<dbReference type="SUPFAM" id="SSF48726">
    <property type="entry name" value="Immunoglobulin"/>
    <property type="match status" value="1"/>
</dbReference>
<dbReference type="InterPro" id="IPR051896">
    <property type="entry name" value="TCR_alpha_variable"/>
</dbReference>
<name>A0A974I162_XENLA</name>
<keyword evidence="4" id="KW-0472">Membrane</keyword>
<dbReference type="EMBL" id="CM004467">
    <property type="protein sequence ID" value="OCT98042.1"/>
    <property type="molecule type" value="Genomic_DNA"/>
</dbReference>
<sequence>MQNQLAILFMLIMYFCYVNCQEDVNQIPRSAFAVEGSSFNMTCECKSNIYTLQWYKLVPGEKFQFLRIQRVDEEITEDRFVFHLQKEKKLSTLSIKQVEVSDSATYLCALEAQC</sequence>
<evidence type="ECO:0000256" key="8">
    <source>
        <dbReference type="ARBA" id="ARBA00043266"/>
    </source>
</evidence>
<evidence type="ECO:0000256" key="1">
    <source>
        <dbReference type="ARBA" id="ARBA00004236"/>
    </source>
</evidence>
<keyword evidence="8" id="KW-1279">T cell receptor</keyword>
<dbReference type="Proteomes" id="UP000694892">
    <property type="component" value="Chromosome 1S"/>
</dbReference>
<organism evidence="11 12">
    <name type="scientific">Xenopus laevis</name>
    <name type="common">African clawed frog</name>
    <dbReference type="NCBI Taxonomy" id="8355"/>
    <lineage>
        <taxon>Eukaryota</taxon>
        <taxon>Metazoa</taxon>
        <taxon>Chordata</taxon>
        <taxon>Craniata</taxon>
        <taxon>Vertebrata</taxon>
        <taxon>Euteleostomi</taxon>
        <taxon>Amphibia</taxon>
        <taxon>Batrachia</taxon>
        <taxon>Anura</taxon>
        <taxon>Pipoidea</taxon>
        <taxon>Pipidae</taxon>
        <taxon>Xenopodinae</taxon>
        <taxon>Xenopus</taxon>
        <taxon>Xenopus</taxon>
    </lineage>
</organism>
<evidence type="ECO:0000256" key="5">
    <source>
        <dbReference type="ARBA" id="ARBA00023157"/>
    </source>
</evidence>
<keyword evidence="3 9" id="KW-0732">Signal</keyword>
<evidence type="ECO:0000256" key="6">
    <source>
        <dbReference type="ARBA" id="ARBA00023180"/>
    </source>
</evidence>
<evidence type="ECO:0000256" key="7">
    <source>
        <dbReference type="ARBA" id="ARBA00038651"/>
    </source>
</evidence>
<dbReference type="InterPro" id="IPR007110">
    <property type="entry name" value="Ig-like_dom"/>
</dbReference>
<dbReference type="OMA" id="CSYEVTN"/>
<dbReference type="PANTHER" id="PTHR19339:SF5">
    <property type="entry name" value="IG-LIKE DOMAIN-CONTAINING PROTEIN"/>
    <property type="match status" value="1"/>
</dbReference>
<dbReference type="InterPro" id="IPR013106">
    <property type="entry name" value="Ig_V-set"/>
</dbReference>
<dbReference type="AlphaFoldDB" id="A0A974I162"/>
<evidence type="ECO:0000313" key="12">
    <source>
        <dbReference type="Proteomes" id="UP000694892"/>
    </source>
</evidence>
<dbReference type="Gene3D" id="2.60.40.10">
    <property type="entry name" value="Immunoglobulins"/>
    <property type="match status" value="1"/>
</dbReference>
<dbReference type="InterPro" id="IPR013783">
    <property type="entry name" value="Ig-like_fold"/>
</dbReference>
<evidence type="ECO:0000313" key="11">
    <source>
        <dbReference type="EMBL" id="OCT98042.1"/>
    </source>
</evidence>
<evidence type="ECO:0000256" key="9">
    <source>
        <dbReference type="SAM" id="SignalP"/>
    </source>
</evidence>
<evidence type="ECO:0000259" key="10">
    <source>
        <dbReference type="PROSITE" id="PS50835"/>
    </source>
</evidence>
<keyword evidence="2" id="KW-1003">Cell membrane</keyword>
<dbReference type="PANTHER" id="PTHR19339">
    <property type="entry name" value="T CELL RECEPTOR ALPHA VARIABLE 39"/>
    <property type="match status" value="1"/>
</dbReference>
<feature type="signal peptide" evidence="9">
    <location>
        <begin position="1"/>
        <end position="20"/>
    </location>
</feature>
<gene>
    <name evidence="11" type="ORF">XELAEV_18010270mg</name>
</gene>
<evidence type="ECO:0000256" key="3">
    <source>
        <dbReference type="ARBA" id="ARBA00022729"/>
    </source>
</evidence>
<comment type="subunit">
    <text evidence="7">Alpha-beta TR is a heterodimer composed of an alpha and beta chain; disulfide-linked. The alpha-beta TR is associated with the transmembrane signaling CD3 coreceptor proteins to form the TR-CD3 (TcR or TCR). The assembly of alpha-beta TR heterodimers with CD3 occurs in the endoplasmic reticulum where a single alpha-beta TR heterodimer associates with one CD3D-CD3E heterodimer, one CD3G-CD3E heterodimer and one CD247 homodimer forming a stable octameric structure. CD3D-CD3E and CD3G-CD3E heterodimers preferentially associate with TR alpha and TR beta chains, respectively. The association of the CD247 homodimer is the last step of TcR assembly in the endoplasmic reticulum and is required for transport to the cell surface.</text>
</comment>
<evidence type="ECO:0000256" key="2">
    <source>
        <dbReference type="ARBA" id="ARBA00022475"/>
    </source>
</evidence>
<protein>
    <recommendedName>
        <fullName evidence="10">Ig-like domain-containing protein</fullName>
    </recommendedName>
</protein>
<dbReference type="GO" id="GO:0042101">
    <property type="term" value="C:T cell receptor complex"/>
    <property type="evidence" value="ECO:0007669"/>
    <property type="project" value="UniProtKB-KW"/>
</dbReference>
<keyword evidence="8" id="KW-0391">Immunity</keyword>
<proteinExistence type="predicted"/>
<reference evidence="12" key="1">
    <citation type="journal article" date="2016" name="Nature">
        <title>Genome evolution in the allotetraploid frog Xenopus laevis.</title>
        <authorList>
            <person name="Session A.M."/>
            <person name="Uno Y."/>
            <person name="Kwon T."/>
            <person name="Chapman J.A."/>
            <person name="Toyoda A."/>
            <person name="Takahashi S."/>
            <person name="Fukui A."/>
            <person name="Hikosaka A."/>
            <person name="Suzuki A."/>
            <person name="Kondo M."/>
            <person name="van Heeringen S.J."/>
            <person name="Quigley I."/>
            <person name="Heinz S."/>
            <person name="Ogino H."/>
            <person name="Ochi H."/>
            <person name="Hellsten U."/>
            <person name="Lyons J.B."/>
            <person name="Simakov O."/>
            <person name="Putnam N."/>
            <person name="Stites J."/>
            <person name="Kuroki Y."/>
            <person name="Tanaka T."/>
            <person name="Michiue T."/>
            <person name="Watanabe M."/>
            <person name="Bogdanovic O."/>
            <person name="Lister R."/>
            <person name="Georgiou G."/>
            <person name="Paranjpe S.S."/>
            <person name="van Kruijsbergen I."/>
            <person name="Shu S."/>
            <person name="Carlson J."/>
            <person name="Kinoshita T."/>
            <person name="Ohta Y."/>
            <person name="Mawaribuchi S."/>
            <person name="Jenkins J."/>
            <person name="Grimwood J."/>
            <person name="Schmutz J."/>
            <person name="Mitros T."/>
            <person name="Mozaffari S.V."/>
            <person name="Suzuki Y."/>
            <person name="Haramoto Y."/>
            <person name="Yamamoto T.S."/>
            <person name="Takagi C."/>
            <person name="Heald R."/>
            <person name="Miller K."/>
            <person name="Haudenschild C."/>
            <person name="Kitzman J."/>
            <person name="Nakayama T."/>
            <person name="Izutsu Y."/>
            <person name="Robert J."/>
            <person name="Fortriede J."/>
            <person name="Burns K."/>
            <person name="Lotay V."/>
            <person name="Karimi K."/>
            <person name="Yasuoka Y."/>
            <person name="Dichmann D.S."/>
            <person name="Flajnik M.F."/>
            <person name="Houston D.W."/>
            <person name="Shendure J."/>
            <person name="DuPasquier L."/>
            <person name="Vize P.D."/>
            <person name="Zorn A.M."/>
            <person name="Ito M."/>
            <person name="Marcotte E.M."/>
            <person name="Wallingford J.B."/>
            <person name="Ito Y."/>
            <person name="Asashima M."/>
            <person name="Ueno N."/>
            <person name="Matsuda Y."/>
            <person name="Veenstra G.J."/>
            <person name="Fujiyama A."/>
            <person name="Harland R.M."/>
            <person name="Taira M."/>
            <person name="Rokhsar D.S."/>
        </authorList>
    </citation>
    <scope>NUCLEOTIDE SEQUENCE [LARGE SCALE GENOMIC DNA]</scope>
    <source>
        <strain evidence="12">J</strain>
    </source>
</reference>
<comment type="subcellular location">
    <subcellularLocation>
        <location evidence="1">Cell membrane</location>
    </subcellularLocation>
</comment>
<evidence type="ECO:0000256" key="4">
    <source>
        <dbReference type="ARBA" id="ARBA00023136"/>
    </source>
</evidence>
<keyword evidence="5" id="KW-1015">Disulfide bond</keyword>